<evidence type="ECO:0000313" key="7">
    <source>
        <dbReference type="Proteomes" id="UP001157006"/>
    </source>
</evidence>
<dbReference type="InterPro" id="IPR039774">
    <property type="entry name" value="Sin3-like"/>
</dbReference>
<dbReference type="FunFam" id="1.20.1160.11:FF:000001">
    <property type="entry name" value="Paired amphipathic helix protein Sin3"/>
    <property type="match status" value="1"/>
</dbReference>
<proteinExistence type="predicted"/>
<dbReference type="GO" id="GO:0005634">
    <property type="term" value="C:nucleus"/>
    <property type="evidence" value="ECO:0007669"/>
    <property type="project" value="UniProtKB-SubCell"/>
</dbReference>
<evidence type="ECO:0000256" key="4">
    <source>
        <dbReference type="ARBA" id="ARBA00023242"/>
    </source>
</evidence>
<organism evidence="6 7">
    <name type="scientific">Vicia faba</name>
    <name type="common">Broad bean</name>
    <name type="synonym">Faba vulgaris</name>
    <dbReference type="NCBI Taxonomy" id="3906"/>
    <lineage>
        <taxon>Eukaryota</taxon>
        <taxon>Viridiplantae</taxon>
        <taxon>Streptophyta</taxon>
        <taxon>Embryophyta</taxon>
        <taxon>Tracheophyta</taxon>
        <taxon>Spermatophyta</taxon>
        <taxon>Magnoliopsida</taxon>
        <taxon>eudicotyledons</taxon>
        <taxon>Gunneridae</taxon>
        <taxon>Pentapetalae</taxon>
        <taxon>rosids</taxon>
        <taxon>fabids</taxon>
        <taxon>Fabales</taxon>
        <taxon>Fabaceae</taxon>
        <taxon>Papilionoideae</taxon>
        <taxon>50 kb inversion clade</taxon>
        <taxon>NPAAA clade</taxon>
        <taxon>Hologalegina</taxon>
        <taxon>IRL clade</taxon>
        <taxon>Fabeae</taxon>
        <taxon>Vicia</taxon>
    </lineage>
</organism>
<evidence type="ECO:0000313" key="6">
    <source>
        <dbReference type="EMBL" id="CAI8587789.1"/>
    </source>
</evidence>
<dbReference type="PROSITE" id="PS51477">
    <property type="entry name" value="PAH"/>
    <property type="match status" value="2"/>
</dbReference>
<gene>
    <name evidence="6" type="ORF">VFH_I316600</name>
</gene>
<dbReference type="AlphaFoldDB" id="A0AAV0YPI6"/>
<dbReference type="SUPFAM" id="SSF47762">
    <property type="entry name" value="PAH2 domain"/>
    <property type="match status" value="2"/>
</dbReference>
<dbReference type="GO" id="GO:0003714">
    <property type="term" value="F:transcription corepressor activity"/>
    <property type="evidence" value="ECO:0007669"/>
    <property type="project" value="InterPro"/>
</dbReference>
<evidence type="ECO:0000256" key="1">
    <source>
        <dbReference type="ARBA" id="ARBA00004123"/>
    </source>
</evidence>
<keyword evidence="4 5" id="KW-0539">Nucleus</keyword>
<comment type="subcellular location">
    <subcellularLocation>
        <location evidence="1 5">Nucleus</location>
    </subcellularLocation>
</comment>
<evidence type="ECO:0000256" key="5">
    <source>
        <dbReference type="PROSITE-ProRule" id="PRU00810"/>
    </source>
</evidence>
<protein>
    <submittedName>
        <fullName evidence="6">Uncharacterized protein</fullName>
    </submittedName>
</protein>
<dbReference type="InterPro" id="IPR003822">
    <property type="entry name" value="PAH"/>
</dbReference>
<keyword evidence="3" id="KW-0677">Repeat</keyword>
<evidence type="ECO:0000256" key="3">
    <source>
        <dbReference type="ARBA" id="ARBA00022737"/>
    </source>
</evidence>
<dbReference type="Proteomes" id="UP001157006">
    <property type="component" value="Chromosome 1L"/>
</dbReference>
<evidence type="ECO:0000256" key="2">
    <source>
        <dbReference type="ARBA" id="ARBA00022491"/>
    </source>
</evidence>
<dbReference type="Gene3D" id="1.20.1160.11">
    <property type="entry name" value="Paired amphipathic helix"/>
    <property type="match status" value="2"/>
</dbReference>
<dbReference type="Pfam" id="PF02671">
    <property type="entry name" value="PAH"/>
    <property type="match status" value="2"/>
</dbReference>
<sequence>MTKKIRGSGTKKVIISDDAKTYMNEIKVTFKDEKHKYHEFLIIMKDFQIRRIDIQGVMTRVKKLFKQHKELLLKFNNFLPDGLEIKPPTKETKILEVNKEKAEKYLDKVKTRFRRQPCIYNSFLDIMSMYKNNNISLKEMCEMVFSLFEHHPDLVNGFINFLP</sequence>
<dbReference type="PANTHER" id="PTHR12346">
    <property type="entry name" value="SIN3B-RELATED"/>
    <property type="match status" value="1"/>
</dbReference>
<dbReference type="FunFam" id="1.20.1160.11:FF:000003">
    <property type="entry name" value="Paired amphipathic helix SIN3-like protein"/>
    <property type="match status" value="1"/>
</dbReference>
<dbReference type="InterPro" id="IPR036600">
    <property type="entry name" value="PAH_sf"/>
</dbReference>
<dbReference type="EMBL" id="OX451736">
    <property type="protein sequence ID" value="CAI8587789.1"/>
    <property type="molecule type" value="Genomic_DNA"/>
</dbReference>
<reference evidence="6 7" key="1">
    <citation type="submission" date="2023-01" db="EMBL/GenBank/DDBJ databases">
        <authorList>
            <person name="Kreplak J."/>
        </authorList>
    </citation>
    <scope>NUCLEOTIDE SEQUENCE [LARGE SCALE GENOMIC DNA]</scope>
</reference>
<accession>A0AAV0YPI6</accession>
<name>A0AAV0YPI6_VICFA</name>
<keyword evidence="7" id="KW-1185">Reference proteome</keyword>
<keyword evidence="2" id="KW-0678">Repressor</keyword>